<evidence type="ECO:0000256" key="1">
    <source>
        <dbReference type="SAM" id="Phobius"/>
    </source>
</evidence>
<keyword evidence="1" id="KW-1133">Transmembrane helix</keyword>
<proteinExistence type="predicted"/>
<sequence>MLAQIGAFLDSFAINLIYVFLCVVAVYSAWSVMDFRRKRRRAYRTQISKSLDILGSDPTADHQPQLRG</sequence>
<keyword evidence="1" id="KW-0812">Transmembrane</keyword>
<evidence type="ECO:0000313" key="2">
    <source>
        <dbReference type="EMBL" id="APP93318.1"/>
    </source>
</evidence>
<accession>A0A1L5YNM2</accession>
<organism evidence="3">
    <name type="scientific">Kibale red colobus virus 1</name>
    <dbReference type="NCBI Taxonomy" id="1885929"/>
    <lineage>
        <taxon>Viruses</taxon>
        <taxon>Riboviria</taxon>
        <taxon>Orthornavirae</taxon>
        <taxon>Pisuviricota</taxon>
        <taxon>Pisoniviricetes</taxon>
        <taxon>Nidovirales</taxon>
        <taxon>Arnidovirineae</taxon>
        <taxon>Arteriviridae</taxon>
        <taxon>Simarterivirinae</taxon>
        <taxon>Zetaarterivirus</taxon>
        <taxon>Zetaarterivirus ugarco</taxon>
        <taxon>Zetaarterivirus ugarco 1</taxon>
    </lineage>
</organism>
<feature type="transmembrane region" description="Helical" evidence="1">
    <location>
        <begin position="12"/>
        <end position="33"/>
    </location>
</feature>
<dbReference type="EMBL" id="KX656701">
    <property type="protein sequence ID" value="APP93318.1"/>
    <property type="molecule type" value="Genomic_RNA"/>
</dbReference>
<protein>
    <submittedName>
        <fullName evidence="3">ORF 5a protein</fullName>
    </submittedName>
</protein>
<evidence type="ECO:0000313" key="3">
    <source>
        <dbReference type="EMBL" id="APP93331.1"/>
    </source>
</evidence>
<name>A0A1L5YNM2_9NIDO</name>
<keyword evidence="1" id="KW-0472">Membrane</keyword>
<dbReference type="EMBL" id="KX656702">
    <property type="protein sequence ID" value="APP93331.1"/>
    <property type="molecule type" value="Genomic_RNA"/>
</dbReference>
<reference evidence="3" key="1">
    <citation type="submission" date="2016-07" db="EMBL/GenBank/DDBJ databases">
        <title>Within-host evolution and adaptation of simian arteriviruses in cynomolgus (crab-eating) macaques.</title>
        <authorList>
            <person name="Moncla L.H."/>
            <person name="Weiler A.M."/>
            <person name="Barry G."/>
            <person name="Weinfurter J.T."/>
            <person name="Dinis J.M."/>
            <person name="Charlier O."/>
            <person name="Lauck M."/>
            <person name="Bailey A.L."/>
            <person name="Wahl-Jensen V."/>
            <person name="Nelson C.W."/>
            <person name="Johnson J.C."/>
            <person name="Cai Y."/>
            <person name="Goldberg T.L."/>
            <person name="O'Connor D.H."/>
            <person name="Jahrling P.B."/>
            <person name="Kuhn J.H."/>
            <person name="Friedrich T.C."/>
        </authorList>
    </citation>
    <scope>NUCLEOTIDE SEQUENCE</scope>
    <source>
        <strain evidence="3">KRCV-1_P4-D12</strain>
        <strain evidence="2">KRCV-1_P4-D7</strain>
    </source>
</reference>